<accession>A0A085ZMR6</accession>
<dbReference type="RefSeq" id="WP_035683393.1">
    <property type="nucleotide sequence ID" value="NZ_JPRL01000001.1"/>
</dbReference>
<keyword evidence="3 5" id="KW-1133">Transmembrane helix</keyword>
<feature type="transmembrane region" description="Helical" evidence="5">
    <location>
        <begin position="81"/>
        <end position="101"/>
    </location>
</feature>
<organism evidence="7 8">
    <name type="scientific">Flavobacterium reichenbachii</name>
    <dbReference type="NCBI Taxonomy" id="362418"/>
    <lineage>
        <taxon>Bacteria</taxon>
        <taxon>Pseudomonadati</taxon>
        <taxon>Bacteroidota</taxon>
        <taxon>Flavobacteriia</taxon>
        <taxon>Flavobacteriales</taxon>
        <taxon>Flavobacteriaceae</taxon>
        <taxon>Flavobacterium</taxon>
    </lineage>
</organism>
<comment type="subcellular location">
    <subcellularLocation>
        <location evidence="1">Membrane</location>
        <topology evidence="1">Multi-pass membrane protein</topology>
    </subcellularLocation>
</comment>
<keyword evidence="2 5" id="KW-0812">Transmembrane</keyword>
<dbReference type="STRING" id="362418.IW19_09460"/>
<dbReference type="OrthoDB" id="648842at2"/>
<dbReference type="NCBIfam" id="NF045576">
    <property type="entry name" value="BT_3928_fam"/>
    <property type="match status" value="1"/>
</dbReference>
<evidence type="ECO:0000256" key="2">
    <source>
        <dbReference type="ARBA" id="ARBA00022692"/>
    </source>
</evidence>
<dbReference type="GO" id="GO:0016020">
    <property type="term" value="C:membrane"/>
    <property type="evidence" value="ECO:0007669"/>
    <property type="project" value="UniProtKB-SubCell"/>
</dbReference>
<protein>
    <submittedName>
        <fullName evidence="7">DoxX family protein</fullName>
    </submittedName>
</protein>
<feature type="domain" description="Methylamine utilisation protein MauE" evidence="6">
    <location>
        <begin position="3"/>
        <end position="136"/>
    </location>
</feature>
<feature type="transmembrane region" description="Helical" evidence="5">
    <location>
        <begin position="121"/>
        <end position="141"/>
    </location>
</feature>
<keyword evidence="8" id="KW-1185">Reference proteome</keyword>
<keyword evidence="4 5" id="KW-0472">Membrane</keyword>
<feature type="transmembrane region" description="Helical" evidence="5">
    <location>
        <begin position="153"/>
        <end position="170"/>
    </location>
</feature>
<dbReference type="Proteomes" id="UP000028715">
    <property type="component" value="Unassembled WGS sequence"/>
</dbReference>
<dbReference type="eggNOG" id="COG2259">
    <property type="taxonomic scope" value="Bacteria"/>
</dbReference>
<sequence length="373" mass="42193">MKNIITQFSRLFVGVLFIISGLIKLNDPVGFSYKLAEYFSEPVFNMPFLEPLALGLAIFLVILEVVLGVMLLVGYKAKTTIWALLLLIVFFTFLTFYSAYFDVVKDCGCFGDALHLTPWQSFTKDVVLLFFILILFINQRLIKPLFSTPKTNFAVYVSVVLCAFMAVWVLNHNPIKDFRPFKVGNNIEEGMKIPEGAPKSVVEMIFIYKVNGVNKEFTEKELGNIPAGAVFVDRKDKVITEGYVPPIHDFTMVKDDSDYKEELLKEPKLVIFVTYDLKLSEPAGMKKLEKVSEDAKAKGYKVIAMTASGPDEIAKAKKEYKLNVDFYFSDAIALKTIERSNPSIVILHKGTVVQKVHYNDVDDLKFSDTAYDL</sequence>
<reference evidence="7 8" key="1">
    <citation type="submission" date="2014-07" db="EMBL/GenBank/DDBJ databases">
        <title>Genome of Flavobacterium reichenbachii LMG 25512.</title>
        <authorList>
            <person name="Stropko S.J."/>
            <person name="Pipes S.E."/>
            <person name="Newman J.D."/>
        </authorList>
    </citation>
    <scope>NUCLEOTIDE SEQUENCE [LARGE SCALE GENOMIC DNA]</scope>
    <source>
        <strain evidence="7 8">LMG 25512</strain>
    </source>
</reference>
<dbReference type="EMBL" id="JPRL01000001">
    <property type="protein sequence ID" value="KFF05730.1"/>
    <property type="molecule type" value="Genomic_DNA"/>
</dbReference>
<dbReference type="GO" id="GO:0030416">
    <property type="term" value="P:methylamine metabolic process"/>
    <property type="evidence" value="ECO:0007669"/>
    <property type="project" value="InterPro"/>
</dbReference>
<comment type="caution">
    <text evidence="7">The sequence shown here is derived from an EMBL/GenBank/DDBJ whole genome shotgun (WGS) entry which is preliminary data.</text>
</comment>
<dbReference type="Pfam" id="PF07291">
    <property type="entry name" value="MauE"/>
    <property type="match status" value="1"/>
</dbReference>
<evidence type="ECO:0000313" key="7">
    <source>
        <dbReference type="EMBL" id="KFF05730.1"/>
    </source>
</evidence>
<dbReference type="InterPro" id="IPR009908">
    <property type="entry name" value="Methylamine_util_MauE"/>
</dbReference>
<evidence type="ECO:0000259" key="6">
    <source>
        <dbReference type="Pfam" id="PF07291"/>
    </source>
</evidence>
<name>A0A085ZMR6_9FLAO</name>
<proteinExistence type="predicted"/>
<evidence type="ECO:0000256" key="5">
    <source>
        <dbReference type="SAM" id="Phobius"/>
    </source>
</evidence>
<feature type="transmembrane region" description="Helical" evidence="5">
    <location>
        <begin position="12"/>
        <end position="33"/>
    </location>
</feature>
<dbReference type="AlphaFoldDB" id="A0A085ZMR6"/>
<evidence type="ECO:0000313" key="8">
    <source>
        <dbReference type="Proteomes" id="UP000028715"/>
    </source>
</evidence>
<evidence type="ECO:0000256" key="4">
    <source>
        <dbReference type="ARBA" id="ARBA00023136"/>
    </source>
</evidence>
<gene>
    <name evidence="7" type="ORF">IW19_09460</name>
</gene>
<feature type="transmembrane region" description="Helical" evidence="5">
    <location>
        <begin position="53"/>
        <end position="74"/>
    </location>
</feature>
<evidence type="ECO:0000256" key="3">
    <source>
        <dbReference type="ARBA" id="ARBA00022989"/>
    </source>
</evidence>
<evidence type="ECO:0000256" key="1">
    <source>
        <dbReference type="ARBA" id="ARBA00004141"/>
    </source>
</evidence>